<accession>A0ABS9BUI9</accession>
<dbReference type="EMBL" id="JAKEVZ010000008">
    <property type="protein sequence ID" value="MCF1751727.1"/>
    <property type="molecule type" value="Genomic_DNA"/>
</dbReference>
<dbReference type="RefSeq" id="WP_234861684.1">
    <property type="nucleotide sequence ID" value="NZ_JAKEVZ010000008.1"/>
</dbReference>
<proteinExistence type="predicted"/>
<comment type="caution">
    <text evidence="1">The sequence shown here is derived from an EMBL/GenBank/DDBJ whole genome shotgun (WGS) entry which is preliminary data.</text>
</comment>
<organism evidence="1 2">
    <name type="scientific">Mariniradius sediminis</name>
    <dbReference type="NCBI Taxonomy" id="2909237"/>
    <lineage>
        <taxon>Bacteria</taxon>
        <taxon>Pseudomonadati</taxon>
        <taxon>Bacteroidota</taxon>
        <taxon>Cytophagia</taxon>
        <taxon>Cytophagales</taxon>
        <taxon>Cyclobacteriaceae</taxon>
        <taxon>Mariniradius</taxon>
    </lineage>
</organism>
<dbReference type="Proteomes" id="UP001201449">
    <property type="component" value="Unassembled WGS sequence"/>
</dbReference>
<dbReference type="InterPro" id="IPR007433">
    <property type="entry name" value="DUF481"/>
</dbReference>
<evidence type="ECO:0000313" key="1">
    <source>
        <dbReference type="EMBL" id="MCF1751727.1"/>
    </source>
</evidence>
<sequence>MLQKIRLIFLVFVFQWIAVEASAQERDTLHLRNGQVMIGRLLAITLGIIEFDDADLNVQNVRYHKIKTISAGSRTFRIETIDKNFYYGVLKPSNTYGEVIIDNSLEEKAYQIADIYELRVLENRFLKKIKGTISFGYSYTKSSDIGRRNIDVNLKFTENKFNVALTASSIFTNNQGDKTRDREGILLNGFYDLDEVWLTGLLLNYQRNIELGLDRRFQQGLGIGRRLLLKNNLQGVLVSGLVTNQERDLEENSSGSLYEFPVQFSMNYFHYSAPNIQISFTSGMYFGINQDGRKRFDGETRINWEVISNLNLGIQFYSSFDNASLAGSSNNYDYGIVFNLGYKLK</sequence>
<dbReference type="Pfam" id="PF04338">
    <property type="entry name" value="DUF481"/>
    <property type="match status" value="1"/>
</dbReference>
<evidence type="ECO:0000313" key="2">
    <source>
        <dbReference type="Proteomes" id="UP001201449"/>
    </source>
</evidence>
<reference evidence="1 2" key="1">
    <citation type="submission" date="2022-01" db="EMBL/GenBank/DDBJ databases">
        <title>Mariniradius saccharolyticus sp. nov., isolated from sediment of a river.</title>
        <authorList>
            <person name="Liu H."/>
        </authorList>
    </citation>
    <scope>NUCLEOTIDE SEQUENCE [LARGE SCALE GENOMIC DNA]</scope>
    <source>
        <strain evidence="1 2">RY-2</strain>
    </source>
</reference>
<keyword evidence="2" id="KW-1185">Reference proteome</keyword>
<protein>
    <submittedName>
        <fullName evidence="1">DUF481 domain-containing protein</fullName>
    </submittedName>
</protein>
<gene>
    <name evidence="1" type="ORF">L0U89_11660</name>
</gene>
<name>A0ABS9BUI9_9BACT</name>